<proteinExistence type="inferred from homology"/>
<keyword evidence="6 10" id="KW-0732">Signal</keyword>
<feature type="domain" description="Reelin" evidence="11">
    <location>
        <begin position="31"/>
        <end position="197"/>
    </location>
</feature>
<dbReference type="Pfam" id="PF02014">
    <property type="entry name" value="Reeler"/>
    <property type="match status" value="1"/>
</dbReference>
<gene>
    <name evidence="12" type="ORF">TDIB3V08_LOCUS3058</name>
</gene>
<evidence type="ECO:0000259" key="11">
    <source>
        <dbReference type="PROSITE" id="PS51019"/>
    </source>
</evidence>
<protein>
    <recommendedName>
        <fullName evidence="11">Reelin domain-containing protein</fullName>
    </recommendedName>
</protein>
<keyword evidence="4" id="KW-0929">Antimicrobial</keyword>
<accession>A0A7R8Z7N3</accession>
<dbReference type="CDD" id="cd08544">
    <property type="entry name" value="Reeler"/>
    <property type="match status" value="1"/>
</dbReference>
<keyword evidence="3" id="KW-0964">Secreted</keyword>
<dbReference type="PANTHER" id="PTHR45828">
    <property type="entry name" value="CYTOCHROME B561/FERRIC REDUCTASE TRANSMEMBRANE"/>
    <property type="match status" value="1"/>
</dbReference>
<dbReference type="GO" id="GO:0016020">
    <property type="term" value="C:membrane"/>
    <property type="evidence" value="ECO:0007669"/>
    <property type="project" value="TreeGrafter"/>
</dbReference>
<evidence type="ECO:0000256" key="1">
    <source>
        <dbReference type="ARBA" id="ARBA00004613"/>
    </source>
</evidence>
<dbReference type="GO" id="GO:0042742">
    <property type="term" value="P:defense response to bacterium"/>
    <property type="evidence" value="ECO:0007669"/>
    <property type="project" value="UniProtKB-KW"/>
</dbReference>
<dbReference type="InterPro" id="IPR042307">
    <property type="entry name" value="Reeler_sf"/>
</dbReference>
<feature type="region of interest" description="Disordered" evidence="9">
    <location>
        <begin position="220"/>
        <end position="263"/>
    </location>
</feature>
<reference evidence="12" key="1">
    <citation type="submission" date="2020-11" db="EMBL/GenBank/DDBJ databases">
        <authorList>
            <person name="Tran Van P."/>
        </authorList>
    </citation>
    <scope>NUCLEOTIDE SEQUENCE</scope>
</reference>
<comment type="subcellular location">
    <subcellularLocation>
        <location evidence="1">Secreted</location>
    </subcellularLocation>
</comment>
<dbReference type="GO" id="GO:0005576">
    <property type="term" value="C:extracellular region"/>
    <property type="evidence" value="ECO:0007669"/>
    <property type="project" value="UniProtKB-SubCell"/>
</dbReference>
<comment type="similarity">
    <text evidence="2">Belongs to the insect defense protein family.</text>
</comment>
<dbReference type="AlphaFoldDB" id="A0A7R8Z7N3"/>
<dbReference type="Gene3D" id="2.60.40.4060">
    <property type="entry name" value="Reeler domain"/>
    <property type="match status" value="1"/>
</dbReference>
<keyword evidence="7" id="KW-0391">Immunity</keyword>
<evidence type="ECO:0000256" key="6">
    <source>
        <dbReference type="ARBA" id="ARBA00022729"/>
    </source>
</evidence>
<evidence type="ECO:0000256" key="2">
    <source>
        <dbReference type="ARBA" id="ARBA00008501"/>
    </source>
</evidence>
<evidence type="ECO:0000256" key="7">
    <source>
        <dbReference type="ARBA" id="ARBA00022859"/>
    </source>
</evidence>
<evidence type="ECO:0000256" key="5">
    <source>
        <dbReference type="ARBA" id="ARBA00022588"/>
    </source>
</evidence>
<dbReference type="PROSITE" id="PS51019">
    <property type="entry name" value="REELIN"/>
    <property type="match status" value="1"/>
</dbReference>
<evidence type="ECO:0000313" key="12">
    <source>
        <dbReference type="EMBL" id="CAD7196727.1"/>
    </source>
</evidence>
<feature type="chain" id="PRO_5031118646" description="Reelin domain-containing protein" evidence="10">
    <location>
        <begin position="20"/>
        <end position="263"/>
    </location>
</feature>
<feature type="region of interest" description="Disordered" evidence="9">
    <location>
        <begin position="43"/>
        <end position="62"/>
    </location>
</feature>
<dbReference type="InterPro" id="IPR002861">
    <property type="entry name" value="Reeler_dom"/>
</dbReference>
<evidence type="ECO:0000256" key="10">
    <source>
        <dbReference type="SAM" id="SignalP"/>
    </source>
</evidence>
<evidence type="ECO:0000256" key="9">
    <source>
        <dbReference type="SAM" id="MobiDB-lite"/>
    </source>
</evidence>
<evidence type="ECO:0000256" key="8">
    <source>
        <dbReference type="ARBA" id="ARBA00023022"/>
    </source>
</evidence>
<dbReference type="GO" id="GO:0045087">
    <property type="term" value="P:innate immune response"/>
    <property type="evidence" value="ECO:0007669"/>
    <property type="project" value="UniProtKB-KW"/>
</dbReference>
<keyword evidence="5" id="KW-0399">Innate immunity</keyword>
<evidence type="ECO:0000256" key="3">
    <source>
        <dbReference type="ARBA" id="ARBA00022525"/>
    </source>
</evidence>
<name>A0A7R8Z7N3_TIMDO</name>
<keyword evidence="8" id="KW-0044">Antibiotic</keyword>
<feature type="compositionally biased region" description="Polar residues" evidence="9">
    <location>
        <begin position="45"/>
        <end position="62"/>
    </location>
</feature>
<feature type="signal peptide" evidence="10">
    <location>
        <begin position="1"/>
        <end position="19"/>
    </location>
</feature>
<sequence length="263" mass="28297">MKTFLSVLAVALLAALTVGLPLEPEIKFTTSTAAPLDPDHVPSSVCRSMTPSHGASTPQNGVSPYKISLSSSSVAPGGVVQVTLSGKGVEEFKGIYVQGRVGDEPVGKFLPHDDKAVVISDCPPSQQNAASYVSRQSVNSVTLNWTAPNEPSTVVFRSTFVKNYSDFWVNVLSDELIVTARITLQTLISAGKVVVADRTAFERSPKLCIIVLPDPLSTRERARAKSEDHPSPSSTVRSRAHRGHHMDSVGRRYKNKESQAGLF</sequence>
<feature type="compositionally biased region" description="Basic and acidic residues" evidence="9">
    <location>
        <begin position="220"/>
        <end position="230"/>
    </location>
</feature>
<dbReference type="EMBL" id="OA565305">
    <property type="protein sequence ID" value="CAD7196727.1"/>
    <property type="molecule type" value="Genomic_DNA"/>
</dbReference>
<dbReference type="PANTHER" id="PTHR45828:SF9">
    <property type="entry name" value="CELL WALL INTEGRITY AND STRESS RESPONSE COMPONENT 4-LIKE-RELATED"/>
    <property type="match status" value="1"/>
</dbReference>
<organism evidence="12">
    <name type="scientific">Timema douglasi</name>
    <name type="common">Walking stick</name>
    <dbReference type="NCBI Taxonomy" id="61478"/>
    <lineage>
        <taxon>Eukaryota</taxon>
        <taxon>Metazoa</taxon>
        <taxon>Ecdysozoa</taxon>
        <taxon>Arthropoda</taxon>
        <taxon>Hexapoda</taxon>
        <taxon>Insecta</taxon>
        <taxon>Pterygota</taxon>
        <taxon>Neoptera</taxon>
        <taxon>Polyneoptera</taxon>
        <taxon>Phasmatodea</taxon>
        <taxon>Timematodea</taxon>
        <taxon>Timematoidea</taxon>
        <taxon>Timematidae</taxon>
        <taxon>Timema</taxon>
    </lineage>
</organism>
<dbReference type="InterPro" id="IPR051237">
    <property type="entry name" value="Ferric-chelate_Red/DefProt"/>
</dbReference>
<evidence type="ECO:0000256" key="4">
    <source>
        <dbReference type="ARBA" id="ARBA00022529"/>
    </source>
</evidence>